<dbReference type="EMBL" id="JANIIK010000116">
    <property type="protein sequence ID" value="KAJ3587704.1"/>
    <property type="molecule type" value="Genomic_DNA"/>
</dbReference>
<proteinExistence type="predicted"/>
<sequence>MSCPPLFLMSQVTWTCPSRDSTSSGPRQVTWTCPSRDTTSPSPRQVTWTCPSRDTTSPSPRQSVESVDLWARPQAADTLQQITDHYLLRREWPAGRGSTP</sequence>
<gene>
    <name evidence="2" type="ORF">NHX12_011301</name>
</gene>
<accession>A0A9Q0DEY4</accession>
<keyword evidence="3" id="KW-1185">Reference proteome</keyword>
<comment type="caution">
    <text evidence="2">The sequence shown here is derived from an EMBL/GenBank/DDBJ whole genome shotgun (WGS) entry which is preliminary data.</text>
</comment>
<reference evidence="2" key="1">
    <citation type="submission" date="2022-07" db="EMBL/GenBank/DDBJ databases">
        <title>Chromosome-level genome of Muraenolepis orangiensis.</title>
        <authorList>
            <person name="Kim J."/>
        </authorList>
    </citation>
    <scope>NUCLEOTIDE SEQUENCE</scope>
    <source>
        <strain evidence="2">KU_S4_2022</strain>
        <tissue evidence="2">Muscle</tissue>
    </source>
</reference>
<dbReference type="OrthoDB" id="10578297at2759"/>
<feature type="region of interest" description="Disordered" evidence="1">
    <location>
        <begin position="16"/>
        <end position="66"/>
    </location>
</feature>
<evidence type="ECO:0000256" key="1">
    <source>
        <dbReference type="SAM" id="MobiDB-lite"/>
    </source>
</evidence>
<evidence type="ECO:0000313" key="2">
    <source>
        <dbReference type="EMBL" id="KAJ3587704.1"/>
    </source>
</evidence>
<dbReference type="Proteomes" id="UP001148018">
    <property type="component" value="Unassembled WGS sequence"/>
</dbReference>
<name>A0A9Q0DEY4_9TELE</name>
<evidence type="ECO:0000313" key="3">
    <source>
        <dbReference type="Proteomes" id="UP001148018"/>
    </source>
</evidence>
<dbReference type="AlphaFoldDB" id="A0A9Q0DEY4"/>
<protein>
    <submittedName>
        <fullName evidence="2">Uncharacterized protein</fullName>
    </submittedName>
</protein>
<feature type="compositionally biased region" description="Polar residues" evidence="1">
    <location>
        <begin position="16"/>
        <end position="65"/>
    </location>
</feature>
<organism evidence="2 3">
    <name type="scientific">Muraenolepis orangiensis</name>
    <name type="common">Patagonian moray cod</name>
    <dbReference type="NCBI Taxonomy" id="630683"/>
    <lineage>
        <taxon>Eukaryota</taxon>
        <taxon>Metazoa</taxon>
        <taxon>Chordata</taxon>
        <taxon>Craniata</taxon>
        <taxon>Vertebrata</taxon>
        <taxon>Euteleostomi</taxon>
        <taxon>Actinopterygii</taxon>
        <taxon>Neopterygii</taxon>
        <taxon>Teleostei</taxon>
        <taxon>Neoteleostei</taxon>
        <taxon>Acanthomorphata</taxon>
        <taxon>Zeiogadaria</taxon>
        <taxon>Gadariae</taxon>
        <taxon>Gadiformes</taxon>
        <taxon>Muraenolepidoidei</taxon>
        <taxon>Muraenolepididae</taxon>
        <taxon>Muraenolepis</taxon>
    </lineage>
</organism>